<dbReference type="PANTHER" id="PTHR10194">
    <property type="entry name" value="RAS GTPASE-ACTIVATING PROTEINS"/>
    <property type="match status" value="1"/>
</dbReference>
<evidence type="ECO:0000313" key="4">
    <source>
        <dbReference type="EMBL" id="KAH3666322.1"/>
    </source>
</evidence>
<dbReference type="SMART" id="SM00323">
    <property type="entry name" value="RasGAP"/>
    <property type="match status" value="1"/>
</dbReference>
<dbReference type="InterPro" id="IPR008936">
    <property type="entry name" value="Rho_GTPase_activation_prot"/>
</dbReference>
<evidence type="ECO:0000256" key="1">
    <source>
        <dbReference type="ARBA" id="ARBA00022468"/>
    </source>
</evidence>
<feature type="compositionally biased region" description="Low complexity" evidence="2">
    <location>
        <begin position="912"/>
        <end position="927"/>
    </location>
</feature>
<evidence type="ECO:0000259" key="3">
    <source>
        <dbReference type="PROSITE" id="PS50018"/>
    </source>
</evidence>
<dbReference type="SUPFAM" id="SSF49562">
    <property type="entry name" value="C2 domain (Calcium/lipid-binding domain, CaLB)"/>
    <property type="match status" value="1"/>
</dbReference>
<reference evidence="4" key="2">
    <citation type="submission" date="2021-01" db="EMBL/GenBank/DDBJ databases">
        <authorList>
            <person name="Schikora-Tamarit M.A."/>
        </authorList>
    </citation>
    <scope>NUCLEOTIDE SEQUENCE</scope>
    <source>
        <strain evidence="4">CBS6075</strain>
    </source>
</reference>
<protein>
    <recommendedName>
        <fullName evidence="3">Ras-GAP domain-containing protein</fullName>
    </recommendedName>
</protein>
<dbReference type="Gene3D" id="1.10.506.10">
    <property type="entry name" value="GTPase Activation - p120gap, domain 1"/>
    <property type="match status" value="1"/>
</dbReference>
<dbReference type="Proteomes" id="UP000769157">
    <property type="component" value="Unassembled WGS sequence"/>
</dbReference>
<dbReference type="InterPro" id="IPR001936">
    <property type="entry name" value="RasGAP_dom"/>
</dbReference>
<proteinExistence type="predicted"/>
<feature type="domain" description="Ras-GAP" evidence="3">
    <location>
        <begin position="464"/>
        <end position="668"/>
    </location>
</feature>
<dbReference type="AlphaFoldDB" id="A0A9P8P6Q7"/>
<dbReference type="RefSeq" id="XP_046061526.1">
    <property type="nucleotide sequence ID" value="XM_046205598.1"/>
</dbReference>
<reference evidence="4" key="1">
    <citation type="journal article" date="2021" name="Open Biol.">
        <title>Shared evolutionary footprints suggest mitochondrial oxidative damage underlies multiple complex I losses in fungi.</title>
        <authorList>
            <person name="Schikora-Tamarit M.A."/>
            <person name="Marcet-Houben M."/>
            <person name="Nosek J."/>
            <person name="Gabaldon T."/>
        </authorList>
    </citation>
    <scope>NUCLEOTIDE SEQUENCE</scope>
    <source>
        <strain evidence="4">CBS6075</strain>
    </source>
</reference>
<dbReference type="PANTHER" id="PTHR10194:SF60">
    <property type="entry name" value="RAS GTPASE-ACTIVATING PROTEIN RASKOL"/>
    <property type="match status" value="1"/>
</dbReference>
<dbReference type="OrthoDB" id="775356at2759"/>
<keyword evidence="1" id="KW-0343">GTPase activation</keyword>
<dbReference type="InterPro" id="IPR023152">
    <property type="entry name" value="RasGAP_CS"/>
</dbReference>
<feature type="compositionally biased region" description="Polar residues" evidence="2">
    <location>
        <begin position="885"/>
        <end position="898"/>
    </location>
</feature>
<comment type="caution">
    <text evidence="4">The sequence shown here is derived from an EMBL/GenBank/DDBJ whole genome shotgun (WGS) entry which is preliminary data.</text>
</comment>
<dbReference type="EMBL" id="JAEUBE010000295">
    <property type="protein sequence ID" value="KAH3666322.1"/>
    <property type="molecule type" value="Genomic_DNA"/>
</dbReference>
<name>A0A9P8P6Q7_9ASCO</name>
<keyword evidence="5" id="KW-1185">Reference proteome</keyword>
<dbReference type="InterPro" id="IPR035892">
    <property type="entry name" value="C2_domain_sf"/>
</dbReference>
<dbReference type="PROSITE" id="PS00509">
    <property type="entry name" value="RAS_GTPASE_ACTIV_1"/>
    <property type="match status" value="1"/>
</dbReference>
<accession>A0A9P8P6Q7</accession>
<dbReference type="GO" id="GO:0005096">
    <property type="term" value="F:GTPase activator activity"/>
    <property type="evidence" value="ECO:0007669"/>
    <property type="project" value="UniProtKB-KW"/>
</dbReference>
<dbReference type="GeneID" id="70236476"/>
<evidence type="ECO:0000313" key="5">
    <source>
        <dbReference type="Proteomes" id="UP000769157"/>
    </source>
</evidence>
<dbReference type="InterPro" id="IPR039360">
    <property type="entry name" value="Ras_GTPase"/>
</dbReference>
<dbReference type="Pfam" id="PF00616">
    <property type="entry name" value="RasGAP"/>
    <property type="match status" value="1"/>
</dbReference>
<dbReference type="GO" id="GO:0007165">
    <property type="term" value="P:signal transduction"/>
    <property type="evidence" value="ECO:0007669"/>
    <property type="project" value="UniProtKB-ARBA"/>
</dbReference>
<organism evidence="4 5">
    <name type="scientific">Ogataea philodendri</name>
    <dbReference type="NCBI Taxonomy" id="1378263"/>
    <lineage>
        <taxon>Eukaryota</taxon>
        <taxon>Fungi</taxon>
        <taxon>Dikarya</taxon>
        <taxon>Ascomycota</taxon>
        <taxon>Saccharomycotina</taxon>
        <taxon>Pichiomycetes</taxon>
        <taxon>Pichiales</taxon>
        <taxon>Pichiaceae</taxon>
        <taxon>Ogataea</taxon>
    </lineage>
</organism>
<dbReference type="SUPFAM" id="SSF48350">
    <property type="entry name" value="GTPase activation domain, GAP"/>
    <property type="match status" value="1"/>
</dbReference>
<evidence type="ECO:0000256" key="2">
    <source>
        <dbReference type="SAM" id="MobiDB-lite"/>
    </source>
</evidence>
<feature type="region of interest" description="Disordered" evidence="2">
    <location>
        <begin position="885"/>
        <end position="927"/>
    </location>
</feature>
<sequence length="938" mass="107395">MAKAQLRDLMVRDHGQVALAHVKWCHKYNSIDDSLSDWTHGPVKISSTGELILEDNVIIPNLRKCQLQLFSRPHLVKITDIENTKVFIEAVETEFWSLLAGLMVWQNLRPKGINNKHTTNRFLSQEARVKADDPLVCRFKVYGPSPKNKKVGLQEEPKSPIYQAARGEKEGWFNAMGILRPDGMLDLLCETDGSLLYTVDVTKLFGSEIRQLHQTVFQHPNILFLGQINGLRSSYRYANETDTDDHAPFILKNNQRFSSQKRVLILFELGIDLEDWFVALKSFTKLEFLGNQFTETRLRPDKTYSLEVVEASFSDKAQVHEKLNVYLEVDLWEAPWFRTAIVPNTNKTPFWKEPIDLELPPVVESVTLLLKSSNNPTVYNNMETDPTIGWVSVTSDILNNPQNMVKVPLHDKDGHELGYVTLSSDPSECRVLTGQDFTKFEDALEQFEIGELLDFLTPYLKPNNIDGWSRMLLDVYQSLHLEKMYIDNLLSLELKSFRHSSNFDPDAKNPYNTLFRNSSLFSKTLEVYQIRIGQEYLEKMLGGFIAKVCQEGLVCDPDPKKYRDSHVKNYNALLGYLEELWDRIYSTSNDIPEQLKDEWKRLRDKVEATTGVSDQNVALNAVCSFVFLRYICPAILNPKLFNLSQNHQLGRVSVSLRLISKVLMALANRTKMVSYKDPTLMGLNEDFLDRHEDEMLTFYDRITGRRPDPTPNALEMTNTMERPTLQVSSEISNDLPSMPFLIDKYLMFSRLAFLLDSKAGDREQVEPIKRKSVSAEFDQDDDDFESSDFIKIQVNQEMDRVSHSASEKLTVSLENLLHEASLVASKTRAMEGKVSQNESPAMMTTKSYAQFVDQLLKSVTLDHQHQIIYDLAARENGSLDNFFISTKKQSSQPRSRASTMRLPRSLSIQSNLTTKTSAESTSSSKSSLKNLFRRKSLI</sequence>
<dbReference type="PROSITE" id="PS50018">
    <property type="entry name" value="RAS_GTPASE_ACTIV_2"/>
    <property type="match status" value="1"/>
</dbReference>
<gene>
    <name evidence="4" type="ORF">OGAPHI_004511</name>
</gene>